<gene>
    <name evidence="1" type="ORF">CHS0354_010477</name>
</gene>
<organism evidence="1 2">
    <name type="scientific">Potamilus streckersoni</name>
    <dbReference type="NCBI Taxonomy" id="2493646"/>
    <lineage>
        <taxon>Eukaryota</taxon>
        <taxon>Metazoa</taxon>
        <taxon>Spiralia</taxon>
        <taxon>Lophotrochozoa</taxon>
        <taxon>Mollusca</taxon>
        <taxon>Bivalvia</taxon>
        <taxon>Autobranchia</taxon>
        <taxon>Heteroconchia</taxon>
        <taxon>Palaeoheterodonta</taxon>
        <taxon>Unionida</taxon>
        <taxon>Unionoidea</taxon>
        <taxon>Unionidae</taxon>
        <taxon>Ambleminae</taxon>
        <taxon>Lampsilini</taxon>
        <taxon>Potamilus</taxon>
    </lineage>
</organism>
<sequence>MIRVKHIRAQLCSTIAMNQSDFSQVAADSVPMNNCYECSQWNQNKKQQLKMSSSGLTSVG</sequence>
<evidence type="ECO:0000313" key="2">
    <source>
        <dbReference type="Proteomes" id="UP001195483"/>
    </source>
</evidence>
<reference evidence="1" key="2">
    <citation type="journal article" date="2021" name="Genome Biol. Evol.">
        <title>Developing a high-quality reference genome for a parasitic bivalve with doubly uniparental inheritance (Bivalvia: Unionida).</title>
        <authorList>
            <person name="Smith C.H."/>
        </authorList>
    </citation>
    <scope>NUCLEOTIDE SEQUENCE</scope>
    <source>
        <strain evidence="1">CHS0354</strain>
        <tissue evidence="1">Mantle</tissue>
    </source>
</reference>
<protein>
    <submittedName>
        <fullName evidence="1">Uncharacterized protein</fullName>
    </submittedName>
</protein>
<reference evidence="1" key="1">
    <citation type="journal article" date="2021" name="Genome Biol. Evol.">
        <title>A High-Quality Reference Genome for a Parasitic Bivalve with Doubly Uniparental Inheritance (Bivalvia: Unionida).</title>
        <authorList>
            <person name="Smith C.H."/>
        </authorList>
    </citation>
    <scope>NUCLEOTIDE SEQUENCE</scope>
    <source>
        <strain evidence="1">CHS0354</strain>
    </source>
</reference>
<feature type="non-terminal residue" evidence="1">
    <location>
        <position position="60"/>
    </location>
</feature>
<proteinExistence type="predicted"/>
<reference evidence="1" key="3">
    <citation type="submission" date="2023-05" db="EMBL/GenBank/DDBJ databases">
        <authorList>
            <person name="Smith C.H."/>
        </authorList>
    </citation>
    <scope>NUCLEOTIDE SEQUENCE</scope>
    <source>
        <strain evidence="1">CHS0354</strain>
        <tissue evidence="1">Mantle</tissue>
    </source>
</reference>
<name>A0AAE0RRC8_9BIVA</name>
<dbReference type="AlphaFoldDB" id="A0AAE0RRC8"/>
<comment type="caution">
    <text evidence="1">The sequence shown here is derived from an EMBL/GenBank/DDBJ whole genome shotgun (WGS) entry which is preliminary data.</text>
</comment>
<dbReference type="EMBL" id="JAEAOA010000661">
    <property type="protein sequence ID" value="KAK3578276.1"/>
    <property type="molecule type" value="Genomic_DNA"/>
</dbReference>
<keyword evidence="2" id="KW-1185">Reference proteome</keyword>
<evidence type="ECO:0000313" key="1">
    <source>
        <dbReference type="EMBL" id="KAK3578276.1"/>
    </source>
</evidence>
<dbReference type="Proteomes" id="UP001195483">
    <property type="component" value="Unassembled WGS sequence"/>
</dbReference>
<accession>A0AAE0RRC8</accession>